<dbReference type="InterPro" id="IPR005829">
    <property type="entry name" value="Sugar_transporter_CS"/>
</dbReference>
<dbReference type="Proteomes" id="UP001296104">
    <property type="component" value="Unassembled WGS sequence"/>
</dbReference>
<reference evidence="11" key="1">
    <citation type="submission" date="2023-11" db="EMBL/GenBank/DDBJ databases">
        <authorList>
            <person name="Alioto T."/>
            <person name="Alioto T."/>
            <person name="Gomez Garrido J."/>
        </authorList>
    </citation>
    <scope>NUCLEOTIDE SEQUENCE</scope>
</reference>
<dbReference type="InterPro" id="IPR005828">
    <property type="entry name" value="MFS_sugar_transport-like"/>
</dbReference>
<evidence type="ECO:0000256" key="1">
    <source>
        <dbReference type="ARBA" id="ARBA00004141"/>
    </source>
</evidence>
<dbReference type="EMBL" id="CAVMBE010000020">
    <property type="protein sequence ID" value="CAK3991494.1"/>
    <property type="molecule type" value="Genomic_DNA"/>
</dbReference>
<accession>A0AAI8YXU8</accession>
<feature type="transmembrane region" description="Helical" evidence="9">
    <location>
        <begin position="323"/>
        <end position="347"/>
    </location>
</feature>
<feature type="compositionally biased region" description="Basic and acidic residues" evidence="8">
    <location>
        <begin position="554"/>
        <end position="565"/>
    </location>
</feature>
<dbReference type="FunFam" id="1.20.1250.20:FF:000026">
    <property type="entry name" value="MFS quinate transporter QutD"/>
    <property type="match status" value="1"/>
</dbReference>
<comment type="similarity">
    <text evidence="2 7">Belongs to the major facilitator superfamily. Sugar transporter (TC 2.A.1.1) family.</text>
</comment>
<feature type="transmembrane region" description="Helical" evidence="9">
    <location>
        <begin position="116"/>
        <end position="134"/>
    </location>
</feature>
<feature type="region of interest" description="Disordered" evidence="8">
    <location>
        <begin position="552"/>
        <end position="578"/>
    </location>
</feature>
<keyword evidence="5 9" id="KW-1133">Transmembrane helix</keyword>
<dbReference type="PROSITE" id="PS00216">
    <property type="entry name" value="SUGAR_TRANSPORT_1"/>
    <property type="match status" value="1"/>
</dbReference>
<dbReference type="InterPro" id="IPR036259">
    <property type="entry name" value="MFS_trans_sf"/>
</dbReference>
<dbReference type="SUPFAM" id="SSF103473">
    <property type="entry name" value="MFS general substrate transporter"/>
    <property type="match status" value="1"/>
</dbReference>
<dbReference type="AlphaFoldDB" id="A0AAI8YXU8"/>
<keyword evidence="12" id="KW-1185">Reference proteome</keyword>
<evidence type="ECO:0000256" key="8">
    <source>
        <dbReference type="SAM" id="MobiDB-lite"/>
    </source>
</evidence>
<dbReference type="PANTHER" id="PTHR48022">
    <property type="entry name" value="PLASTIDIC GLUCOSE TRANSPORTER 4"/>
    <property type="match status" value="1"/>
</dbReference>
<comment type="subcellular location">
    <subcellularLocation>
        <location evidence="1">Membrane</location>
        <topology evidence="1">Multi-pass membrane protein</topology>
    </subcellularLocation>
</comment>
<evidence type="ECO:0000256" key="3">
    <source>
        <dbReference type="ARBA" id="ARBA00022448"/>
    </source>
</evidence>
<comment type="caution">
    <text evidence="11">The sequence shown here is derived from an EMBL/GenBank/DDBJ whole genome shotgun (WGS) entry which is preliminary data.</text>
</comment>
<evidence type="ECO:0000256" key="7">
    <source>
        <dbReference type="RuleBase" id="RU003346"/>
    </source>
</evidence>
<dbReference type="Pfam" id="PF00083">
    <property type="entry name" value="Sugar_tr"/>
    <property type="match status" value="1"/>
</dbReference>
<dbReference type="InterPro" id="IPR003663">
    <property type="entry name" value="Sugar/inositol_transpt"/>
</dbReference>
<dbReference type="PRINTS" id="PR00171">
    <property type="entry name" value="SUGRTRNSPORT"/>
</dbReference>
<dbReference type="PROSITE" id="PS00217">
    <property type="entry name" value="SUGAR_TRANSPORT_2"/>
    <property type="match status" value="1"/>
</dbReference>
<evidence type="ECO:0000256" key="6">
    <source>
        <dbReference type="ARBA" id="ARBA00023136"/>
    </source>
</evidence>
<dbReference type="PANTHER" id="PTHR48022:SF2">
    <property type="entry name" value="PLASTIDIC GLUCOSE TRANSPORTER 4"/>
    <property type="match status" value="1"/>
</dbReference>
<proteinExistence type="inferred from homology"/>
<dbReference type="GO" id="GO:0005351">
    <property type="term" value="F:carbohydrate:proton symporter activity"/>
    <property type="evidence" value="ECO:0007669"/>
    <property type="project" value="TreeGrafter"/>
</dbReference>
<feature type="transmembrane region" description="Helical" evidence="9">
    <location>
        <begin position="174"/>
        <end position="195"/>
    </location>
</feature>
<evidence type="ECO:0000256" key="9">
    <source>
        <dbReference type="SAM" id="Phobius"/>
    </source>
</evidence>
<sequence length="578" mass="62560">MEHGEILASLRKTGEYSDLTRNGRAQFAGPSGLKGIIANGKTTAIAFFASLGGLVYGYNQGMFAQVLTMSSFVQRTQGFAAETGIQQGLLTSILELGAWVGTLINGWLADAVGRRFCAVIACVVFAVGVIVQACTENKDYVLGGRFVTGLGVGSLSMIVPLYNAELAPPEVRGALVAVQQLAITFGIMVSFWIGYGTNYIGGTGASQSDAAWLIPVCLQLLPAIVLAAGMLMFMPQSPRHLMNCGREEECLETLARLRSASKEDLRVRIEFLEIKALKEFEVARSKEKYPQYQDGTFKSNFMIGLYDYLSLVTNKSLLKRSMVACLTMTFQQWNGINAINYYAPFIFNDFNLSGDTTSLLATGVVGILEFVLTIPAVLYVDKFGRKTILIAGGIGMAICHFIVAALIGSFDDSWPQHRAAGWVAIVFIWIFVGNFAYSWGPVAWIVVSEVFPLSMRAKGVSLGGSANWLNNFAVGISTSPFIAASDFGTFIFFGCVTTIGVIWVIFMVPETKGRTLEEMDELFGEVGFAHADLQLKAKIERDIGLAALLGAEEPGEKSSDEKVEAVDGGSEELVEAKQ</sequence>
<feature type="transmembrane region" description="Helical" evidence="9">
    <location>
        <begin position="140"/>
        <end position="162"/>
    </location>
</feature>
<feature type="domain" description="Major facilitator superfamily (MFS) profile" evidence="10">
    <location>
        <begin position="45"/>
        <end position="512"/>
    </location>
</feature>
<feature type="transmembrane region" description="Helical" evidence="9">
    <location>
        <begin position="468"/>
        <end position="484"/>
    </location>
</feature>
<feature type="transmembrane region" description="Helical" evidence="9">
    <location>
        <begin position="419"/>
        <end position="447"/>
    </location>
</feature>
<dbReference type="InterPro" id="IPR020846">
    <property type="entry name" value="MFS_dom"/>
</dbReference>
<organism evidence="11 12">
    <name type="scientific">Lecanosticta acicola</name>
    <dbReference type="NCBI Taxonomy" id="111012"/>
    <lineage>
        <taxon>Eukaryota</taxon>
        <taxon>Fungi</taxon>
        <taxon>Dikarya</taxon>
        <taxon>Ascomycota</taxon>
        <taxon>Pezizomycotina</taxon>
        <taxon>Dothideomycetes</taxon>
        <taxon>Dothideomycetidae</taxon>
        <taxon>Mycosphaerellales</taxon>
        <taxon>Mycosphaerellaceae</taxon>
        <taxon>Lecanosticta</taxon>
    </lineage>
</organism>
<feature type="compositionally biased region" description="Acidic residues" evidence="8">
    <location>
        <begin position="569"/>
        <end position="578"/>
    </location>
</feature>
<evidence type="ECO:0000313" key="12">
    <source>
        <dbReference type="Proteomes" id="UP001296104"/>
    </source>
</evidence>
<evidence type="ECO:0000256" key="4">
    <source>
        <dbReference type="ARBA" id="ARBA00022692"/>
    </source>
</evidence>
<feature type="transmembrane region" description="Helical" evidence="9">
    <location>
        <begin position="490"/>
        <end position="509"/>
    </location>
</feature>
<evidence type="ECO:0000313" key="11">
    <source>
        <dbReference type="EMBL" id="CAK3991494.1"/>
    </source>
</evidence>
<feature type="transmembrane region" description="Helical" evidence="9">
    <location>
        <begin position="387"/>
        <end position="407"/>
    </location>
</feature>
<keyword evidence="3 7" id="KW-0813">Transport</keyword>
<name>A0AAI8YXU8_9PEZI</name>
<dbReference type="NCBIfam" id="TIGR00879">
    <property type="entry name" value="SP"/>
    <property type="match status" value="1"/>
</dbReference>
<gene>
    <name evidence="11" type="ORF">LECACI_7A003970</name>
</gene>
<keyword evidence="4 9" id="KW-0812">Transmembrane</keyword>
<evidence type="ECO:0000256" key="2">
    <source>
        <dbReference type="ARBA" id="ARBA00010992"/>
    </source>
</evidence>
<dbReference type="PROSITE" id="PS50850">
    <property type="entry name" value="MFS"/>
    <property type="match status" value="1"/>
</dbReference>
<evidence type="ECO:0000256" key="5">
    <source>
        <dbReference type="ARBA" id="ARBA00022989"/>
    </source>
</evidence>
<keyword evidence="6 9" id="KW-0472">Membrane</keyword>
<dbReference type="GO" id="GO:0016020">
    <property type="term" value="C:membrane"/>
    <property type="evidence" value="ECO:0007669"/>
    <property type="project" value="UniProtKB-SubCell"/>
</dbReference>
<feature type="transmembrane region" description="Helical" evidence="9">
    <location>
        <begin position="359"/>
        <end position="380"/>
    </location>
</feature>
<feature type="transmembrane region" description="Helical" evidence="9">
    <location>
        <begin position="210"/>
        <end position="233"/>
    </location>
</feature>
<dbReference type="InterPro" id="IPR050360">
    <property type="entry name" value="MFS_Sugar_Transporters"/>
</dbReference>
<evidence type="ECO:0000259" key="10">
    <source>
        <dbReference type="PROSITE" id="PS50850"/>
    </source>
</evidence>
<dbReference type="Gene3D" id="1.20.1250.20">
    <property type="entry name" value="MFS general substrate transporter like domains"/>
    <property type="match status" value="1"/>
</dbReference>
<protein>
    <submittedName>
        <fullName evidence="11">MFS monosaccharide transporter</fullName>
    </submittedName>
</protein>